<evidence type="ECO:0000313" key="1">
    <source>
        <dbReference type="EMBL" id="WAJ27148.1"/>
    </source>
</evidence>
<proteinExistence type="predicted"/>
<keyword evidence="2" id="KW-1185">Reference proteome</keyword>
<sequence>MTSQIALKPFGAQPCAFTSADLAAFEREMALPFDDREIVDPAAAPATIRERLVTRIDSLPFWPLVTVVVSATSGFCCFQFGYFAGKAGLF</sequence>
<protein>
    <submittedName>
        <fullName evidence="1">Uncharacterized protein</fullName>
    </submittedName>
</protein>
<evidence type="ECO:0000313" key="2">
    <source>
        <dbReference type="Proteomes" id="UP001163223"/>
    </source>
</evidence>
<dbReference type="EMBL" id="CP113520">
    <property type="protein sequence ID" value="WAJ27148.1"/>
    <property type="molecule type" value="Genomic_DNA"/>
</dbReference>
<dbReference type="Proteomes" id="UP001163223">
    <property type="component" value="Chromosome"/>
</dbReference>
<gene>
    <name evidence="1" type="ORF">OXU80_20160</name>
</gene>
<organism evidence="1 2">
    <name type="scientific">Antarcticirhabdus aurantiaca</name>
    <dbReference type="NCBI Taxonomy" id="2606717"/>
    <lineage>
        <taxon>Bacteria</taxon>
        <taxon>Pseudomonadati</taxon>
        <taxon>Pseudomonadota</taxon>
        <taxon>Alphaproteobacteria</taxon>
        <taxon>Hyphomicrobiales</taxon>
        <taxon>Aurantimonadaceae</taxon>
        <taxon>Antarcticirhabdus</taxon>
    </lineage>
</organism>
<accession>A0ACD4NK16</accession>
<name>A0ACD4NK16_9HYPH</name>
<reference evidence="1" key="1">
    <citation type="submission" date="2022-11" db="EMBL/GenBank/DDBJ databases">
        <title>beta-Carotene-producing bacterium, Jeongeuplla avenae sp. nov., alleviates the salt stress of Arabidopsis seedlings.</title>
        <authorList>
            <person name="Jiang L."/>
            <person name="Lee J."/>
        </authorList>
    </citation>
    <scope>NUCLEOTIDE SEQUENCE</scope>
    <source>
        <strain evidence="1">DY_R2A_6</strain>
    </source>
</reference>